<evidence type="ECO:0000313" key="10">
    <source>
        <dbReference type="Proteomes" id="UP000199136"/>
    </source>
</evidence>
<feature type="transmembrane region" description="Helical" evidence="7">
    <location>
        <begin position="84"/>
        <end position="101"/>
    </location>
</feature>
<comment type="subcellular location">
    <subcellularLocation>
        <location evidence="1">Cell membrane</location>
        <topology evidence="1">Multi-pass membrane protein</topology>
    </subcellularLocation>
</comment>
<feature type="domain" description="YetF C-terminal" evidence="8">
    <location>
        <begin position="107"/>
        <end position="176"/>
    </location>
</feature>
<evidence type="ECO:0000256" key="2">
    <source>
        <dbReference type="ARBA" id="ARBA00006448"/>
    </source>
</evidence>
<evidence type="ECO:0000259" key="8">
    <source>
        <dbReference type="Pfam" id="PF04239"/>
    </source>
</evidence>
<evidence type="ECO:0000256" key="4">
    <source>
        <dbReference type="ARBA" id="ARBA00022692"/>
    </source>
</evidence>
<dbReference type="PANTHER" id="PTHR34582:SF6">
    <property type="entry name" value="UPF0702 TRANSMEMBRANE PROTEIN YCAP"/>
    <property type="match status" value="1"/>
</dbReference>
<proteinExistence type="inferred from homology"/>
<dbReference type="GO" id="GO:0005886">
    <property type="term" value="C:plasma membrane"/>
    <property type="evidence" value="ECO:0007669"/>
    <property type="project" value="UniProtKB-SubCell"/>
</dbReference>
<evidence type="ECO:0000256" key="3">
    <source>
        <dbReference type="ARBA" id="ARBA00022475"/>
    </source>
</evidence>
<keyword evidence="4 7" id="KW-0812">Transmembrane</keyword>
<evidence type="ECO:0000256" key="7">
    <source>
        <dbReference type="SAM" id="Phobius"/>
    </source>
</evidence>
<evidence type="ECO:0000256" key="1">
    <source>
        <dbReference type="ARBA" id="ARBA00004651"/>
    </source>
</evidence>
<keyword evidence="5 7" id="KW-1133">Transmembrane helix</keyword>
<sequence length="187" mass="21015">MLSWFSSFFTQIENFFGTPKLLFDGWQSTARITLTTILLYIILIVLLKIFGSRSVSSFSVYDMIATITIGSVISSTLVLKEINLINGMVAIVVLLILQFSLSKVVTKWEGLYPFANPTPKVVFYKGEFKTGSMKKARVNKEEIYSAIRREAGTTSDNVEAVLLEPNGDLSVIKNISPEYENEITKYM</sequence>
<keyword evidence="10" id="KW-1185">Reference proteome</keyword>
<evidence type="ECO:0000313" key="9">
    <source>
        <dbReference type="EMBL" id="SFQ19258.1"/>
    </source>
</evidence>
<dbReference type="Pfam" id="PF04239">
    <property type="entry name" value="DUF421"/>
    <property type="match status" value="1"/>
</dbReference>
<organism evidence="9 10">
    <name type="scientific">Desemzia incerta</name>
    <dbReference type="NCBI Taxonomy" id="82801"/>
    <lineage>
        <taxon>Bacteria</taxon>
        <taxon>Bacillati</taxon>
        <taxon>Bacillota</taxon>
        <taxon>Bacilli</taxon>
        <taxon>Lactobacillales</taxon>
        <taxon>Carnobacteriaceae</taxon>
        <taxon>Desemzia</taxon>
    </lineage>
</organism>
<dbReference type="PANTHER" id="PTHR34582">
    <property type="entry name" value="UPF0702 TRANSMEMBRANE PROTEIN YCAP"/>
    <property type="match status" value="1"/>
</dbReference>
<name>A0A1I5WI96_9LACT</name>
<gene>
    <name evidence="9" type="ORF">SAMN04488506_0886</name>
</gene>
<protein>
    <recommendedName>
        <fullName evidence="8">YetF C-terminal domain-containing protein</fullName>
    </recommendedName>
</protein>
<dbReference type="STRING" id="82801.SAMN04488506_0886"/>
<evidence type="ECO:0000256" key="5">
    <source>
        <dbReference type="ARBA" id="ARBA00022989"/>
    </source>
</evidence>
<dbReference type="EMBL" id="FOXW01000003">
    <property type="protein sequence ID" value="SFQ19258.1"/>
    <property type="molecule type" value="Genomic_DNA"/>
</dbReference>
<feature type="transmembrane region" description="Helical" evidence="7">
    <location>
        <begin position="58"/>
        <end position="78"/>
    </location>
</feature>
<dbReference type="InterPro" id="IPR023090">
    <property type="entry name" value="UPF0702_alpha/beta_dom_sf"/>
</dbReference>
<dbReference type="Gene3D" id="3.30.240.20">
    <property type="entry name" value="bsu07140 like domains"/>
    <property type="match status" value="1"/>
</dbReference>
<evidence type="ECO:0000256" key="6">
    <source>
        <dbReference type="ARBA" id="ARBA00023136"/>
    </source>
</evidence>
<feature type="transmembrane region" description="Helical" evidence="7">
    <location>
        <begin position="32"/>
        <end position="51"/>
    </location>
</feature>
<keyword evidence="3" id="KW-1003">Cell membrane</keyword>
<comment type="similarity">
    <text evidence="2">Belongs to the UPF0702 family.</text>
</comment>
<dbReference type="RefSeq" id="WP_177192496.1">
    <property type="nucleotide sequence ID" value="NZ_FOXW01000003.1"/>
</dbReference>
<keyword evidence="6 7" id="KW-0472">Membrane</keyword>
<accession>A0A1I5WI96</accession>
<dbReference type="Proteomes" id="UP000199136">
    <property type="component" value="Unassembled WGS sequence"/>
</dbReference>
<dbReference type="AlphaFoldDB" id="A0A1I5WI96"/>
<reference evidence="9 10" key="1">
    <citation type="submission" date="2016-10" db="EMBL/GenBank/DDBJ databases">
        <authorList>
            <person name="de Groot N.N."/>
        </authorList>
    </citation>
    <scope>NUCLEOTIDE SEQUENCE [LARGE SCALE GENOMIC DNA]</scope>
    <source>
        <strain evidence="9 10">DSM 20581</strain>
    </source>
</reference>
<dbReference type="InterPro" id="IPR007353">
    <property type="entry name" value="DUF421"/>
</dbReference>